<comment type="caution">
    <text evidence="1">The sequence shown here is derived from an EMBL/GenBank/DDBJ whole genome shotgun (WGS) entry which is preliminary data.</text>
</comment>
<proteinExistence type="predicted"/>
<evidence type="ECO:0000313" key="2">
    <source>
        <dbReference type="Proteomes" id="UP000825729"/>
    </source>
</evidence>
<reference evidence="1 2" key="1">
    <citation type="submission" date="2021-07" db="EMBL/GenBank/DDBJ databases">
        <title>The Aristolochia fimbriata genome: insights into angiosperm evolution, floral development and chemical biosynthesis.</title>
        <authorList>
            <person name="Jiao Y."/>
        </authorList>
    </citation>
    <scope>NUCLEOTIDE SEQUENCE [LARGE SCALE GENOMIC DNA]</scope>
    <source>
        <strain evidence="1">IBCAS-2021</strain>
        <tissue evidence="1">Leaf</tissue>
    </source>
</reference>
<sequence length="66" mass="7816">MSEGIPCRHILAVLRNEYVDHLSEAYIMKKWTEDVWKTVTFDNNGCELREDVSKIKPYNECELQLL</sequence>
<dbReference type="Proteomes" id="UP000825729">
    <property type="component" value="Unassembled WGS sequence"/>
</dbReference>
<dbReference type="AlphaFoldDB" id="A0AAV7EYC3"/>
<organism evidence="1 2">
    <name type="scientific">Aristolochia fimbriata</name>
    <name type="common">White veined hardy Dutchman's pipe vine</name>
    <dbReference type="NCBI Taxonomy" id="158543"/>
    <lineage>
        <taxon>Eukaryota</taxon>
        <taxon>Viridiplantae</taxon>
        <taxon>Streptophyta</taxon>
        <taxon>Embryophyta</taxon>
        <taxon>Tracheophyta</taxon>
        <taxon>Spermatophyta</taxon>
        <taxon>Magnoliopsida</taxon>
        <taxon>Magnoliidae</taxon>
        <taxon>Piperales</taxon>
        <taxon>Aristolochiaceae</taxon>
        <taxon>Aristolochia</taxon>
    </lineage>
</organism>
<protein>
    <recommendedName>
        <fullName evidence="3">Protein FAR1-RELATED SEQUENCE</fullName>
    </recommendedName>
</protein>
<evidence type="ECO:0008006" key="3">
    <source>
        <dbReference type="Google" id="ProtNLM"/>
    </source>
</evidence>
<accession>A0AAV7EYC3</accession>
<dbReference type="EMBL" id="JAINDJ010000003">
    <property type="protein sequence ID" value="KAG9453778.1"/>
    <property type="molecule type" value="Genomic_DNA"/>
</dbReference>
<evidence type="ECO:0000313" key="1">
    <source>
        <dbReference type="EMBL" id="KAG9453778.1"/>
    </source>
</evidence>
<name>A0AAV7EYC3_ARIFI</name>
<gene>
    <name evidence="1" type="ORF">H6P81_006682</name>
</gene>
<keyword evidence="2" id="KW-1185">Reference proteome</keyword>